<protein>
    <recommendedName>
        <fullName evidence="6">RNA polymerase sigma factor</fullName>
    </recommendedName>
</protein>
<dbReference type="PANTHER" id="PTHR43133:SF46">
    <property type="entry name" value="RNA POLYMERASE SIGMA-70 FACTOR ECF SUBFAMILY"/>
    <property type="match status" value="1"/>
</dbReference>
<sequence length="200" mass="22797">MIKTNCSDIPALVLALKNGDEHAFSLLFGIFGPKVYATCRKMSLTHEDAEEIVQEVFLKIWNGRANLDNTLSFNAYLLTIMRSLAFKKAKKHALQVAYQKYAVVYGQRTCNNSEEELHYKDLKFFSERAISSLPKGQQEVFNLKYIQQLSSDEIASKLCISKRTVENQIYKATKSLKQKFLLNEAIPSDLVILVMIYLAS</sequence>
<dbReference type="InterPro" id="IPR039425">
    <property type="entry name" value="RNA_pol_sigma-70-like"/>
</dbReference>
<dbReference type="EMBL" id="JBHSJJ010000016">
    <property type="protein sequence ID" value="MFC4874218.1"/>
    <property type="molecule type" value="Genomic_DNA"/>
</dbReference>
<dbReference type="SUPFAM" id="SSF88946">
    <property type="entry name" value="Sigma2 domain of RNA polymerase sigma factors"/>
    <property type="match status" value="1"/>
</dbReference>
<accession>A0ABV9T681</accession>
<evidence type="ECO:0000256" key="5">
    <source>
        <dbReference type="ARBA" id="ARBA00023163"/>
    </source>
</evidence>
<dbReference type="PANTHER" id="PTHR43133">
    <property type="entry name" value="RNA POLYMERASE ECF-TYPE SIGMA FACTO"/>
    <property type="match status" value="1"/>
</dbReference>
<evidence type="ECO:0000259" key="7">
    <source>
        <dbReference type="Pfam" id="PF04542"/>
    </source>
</evidence>
<evidence type="ECO:0000313" key="9">
    <source>
        <dbReference type="EMBL" id="MFC4874218.1"/>
    </source>
</evidence>
<dbReference type="SUPFAM" id="SSF88659">
    <property type="entry name" value="Sigma3 and sigma4 domains of RNA polymerase sigma factors"/>
    <property type="match status" value="1"/>
</dbReference>
<evidence type="ECO:0000256" key="4">
    <source>
        <dbReference type="ARBA" id="ARBA00023125"/>
    </source>
</evidence>
<dbReference type="Proteomes" id="UP001595818">
    <property type="component" value="Unassembled WGS sequence"/>
</dbReference>
<dbReference type="RefSeq" id="WP_377067850.1">
    <property type="nucleotide sequence ID" value="NZ_JBHSJJ010000016.1"/>
</dbReference>
<dbReference type="InterPro" id="IPR000838">
    <property type="entry name" value="RNA_pol_sigma70_ECF_CS"/>
</dbReference>
<dbReference type="InterPro" id="IPR014284">
    <property type="entry name" value="RNA_pol_sigma-70_dom"/>
</dbReference>
<dbReference type="InterPro" id="IPR013249">
    <property type="entry name" value="RNA_pol_sigma70_r4_t2"/>
</dbReference>
<name>A0ABV9T681_9BACT</name>
<dbReference type="Gene3D" id="1.10.10.10">
    <property type="entry name" value="Winged helix-like DNA-binding domain superfamily/Winged helix DNA-binding domain"/>
    <property type="match status" value="1"/>
</dbReference>
<evidence type="ECO:0000256" key="1">
    <source>
        <dbReference type="ARBA" id="ARBA00010641"/>
    </source>
</evidence>
<dbReference type="Pfam" id="PF04542">
    <property type="entry name" value="Sigma70_r2"/>
    <property type="match status" value="1"/>
</dbReference>
<organism evidence="9 10">
    <name type="scientific">Negadavirga shengliensis</name>
    <dbReference type="NCBI Taxonomy" id="1389218"/>
    <lineage>
        <taxon>Bacteria</taxon>
        <taxon>Pseudomonadati</taxon>
        <taxon>Bacteroidota</taxon>
        <taxon>Cytophagia</taxon>
        <taxon>Cytophagales</taxon>
        <taxon>Cyclobacteriaceae</taxon>
        <taxon>Negadavirga</taxon>
    </lineage>
</organism>
<proteinExistence type="inferred from homology"/>
<dbReference type="InterPro" id="IPR036388">
    <property type="entry name" value="WH-like_DNA-bd_sf"/>
</dbReference>
<feature type="domain" description="RNA polymerase sigma-70 region 2" evidence="7">
    <location>
        <begin position="31"/>
        <end position="91"/>
    </location>
</feature>
<evidence type="ECO:0000256" key="6">
    <source>
        <dbReference type="RuleBase" id="RU000716"/>
    </source>
</evidence>
<gene>
    <name evidence="9" type="ORF">ACFPFU_21110</name>
</gene>
<keyword evidence="2 6" id="KW-0805">Transcription regulation</keyword>
<evidence type="ECO:0000313" key="10">
    <source>
        <dbReference type="Proteomes" id="UP001595818"/>
    </source>
</evidence>
<keyword evidence="10" id="KW-1185">Reference proteome</keyword>
<dbReference type="InterPro" id="IPR013324">
    <property type="entry name" value="RNA_pol_sigma_r3/r4-like"/>
</dbReference>
<comment type="similarity">
    <text evidence="1 6">Belongs to the sigma-70 factor family. ECF subfamily.</text>
</comment>
<keyword evidence="3 6" id="KW-0731">Sigma factor</keyword>
<evidence type="ECO:0000259" key="8">
    <source>
        <dbReference type="Pfam" id="PF08281"/>
    </source>
</evidence>
<reference evidence="10" key="1">
    <citation type="journal article" date="2019" name="Int. J. Syst. Evol. Microbiol.">
        <title>The Global Catalogue of Microorganisms (GCM) 10K type strain sequencing project: providing services to taxonomists for standard genome sequencing and annotation.</title>
        <authorList>
            <consortium name="The Broad Institute Genomics Platform"/>
            <consortium name="The Broad Institute Genome Sequencing Center for Infectious Disease"/>
            <person name="Wu L."/>
            <person name="Ma J."/>
        </authorList>
    </citation>
    <scope>NUCLEOTIDE SEQUENCE [LARGE SCALE GENOMIC DNA]</scope>
    <source>
        <strain evidence="10">CGMCC 4.7466</strain>
    </source>
</reference>
<feature type="domain" description="RNA polymerase sigma factor 70 region 4 type 2" evidence="8">
    <location>
        <begin position="128"/>
        <end position="175"/>
    </location>
</feature>
<keyword evidence="4 6" id="KW-0238">DNA-binding</keyword>
<keyword evidence="5 6" id="KW-0804">Transcription</keyword>
<evidence type="ECO:0000256" key="2">
    <source>
        <dbReference type="ARBA" id="ARBA00023015"/>
    </source>
</evidence>
<comment type="caution">
    <text evidence="9">The sequence shown here is derived from an EMBL/GenBank/DDBJ whole genome shotgun (WGS) entry which is preliminary data.</text>
</comment>
<dbReference type="Gene3D" id="1.10.1740.10">
    <property type="match status" value="1"/>
</dbReference>
<dbReference type="NCBIfam" id="TIGR02937">
    <property type="entry name" value="sigma70-ECF"/>
    <property type="match status" value="1"/>
</dbReference>
<dbReference type="Pfam" id="PF08281">
    <property type="entry name" value="Sigma70_r4_2"/>
    <property type="match status" value="1"/>
</dbReference>
<dbReference type="InterPro" id="IPR007627">
    <property type="entry name" value="RNA_pol_sigma70_r2"/>
</dbReference>
<dbReference type="PROSITE" id="PS01063">
    <property type="entry name" value="SIGMA70_ECF"/>
    <property type="match status" value="1"/>
</dbReference>
<dbReference type="InterPro" id="IPR013325">
    <property type="entry name" value="RNA_pol_sigma_r2"/>
</dbReference>
<evidence type="ECO:0000256" key="3">
    <source>
        <dbReference type="ARBA" id="ARBA00023082"/>
    </source>
</evidence>